<name>A0A3M9X3H4_9HYPH</name>
<reference evidence="2 3" key="1">
    <citation type="journal article" date="2018" name="Mol. Plant Microbe Interact.">
        <title>Taxonomically Different Co-Microsymbionts of a Relict Legume, Oxytropis popoviana, Have Complementary Sets of Symbiotic Genes and Together Increase the Efficiency of Plant Nodulation.</title>
        <authorList>
            <person name="Safronova V."/>
            <person name="Belimov A."/>
            <person name="Sazanova A."/>
            <person name="Chirak E."/>
            <person name="Verkhozina A."/>
            <person name="Kuznetsova I."/>
            <person name="Andronov E."/>
            <person name="Puhalsky J."/>
            <person name="Tikhonovich I."/>
        </authorList>
    </citation>
    <scope>NUCLEOTIDE SEQUENCE [LARGE SCALE GENOMIC DNA]</scope>
    <source>
        <strain evidence="2 3">Opo-235</strain>
    </source>
</reference>
<dbReference type="AlphaFoldDB" id="A0A3M9X3H4"/>
<sequence length="70" mass="7967">MPPIKRTYRLQIMLNAEEIADLDAWRFEKRWPTRSDAVRELIRSGLAAKADDPDRGARSVDFGVLDPPGD</sequence>
<evidence type="ECO:0000313" key="2">
    <source>
        <dbReference type="EMBL" id="RNJ42415.1"/>
    </source>
</evidence>
<evidence type="ECO:0000256" key="1">
    <source>
        <dbReference type="SAM" id="MobiDB-lite"/>
    </source>
</evidence>
<dbReference type="EMBL" id="QKOD01000011">
    <property type="protein sequence ID" value="RNJ42415.1"/>
    <property type="molecule type" value="Genomic_DNA"/>
</dbReference>
<evidence type="ECO:0008006" key="4">
    <source>
        <dbReference type="Google" id="ProtNLM"/>
    </source>
</evidence>
<feature type="region of interest" description="Disordered" evidence="1">
    <location>
        <begin position="50"/>
        <end position="70"/>
    </location>
</feature>
<accession>A0A3M9X3H4</accession>
<evidence type="ECO:0000313" key="3">
    <source>
        <dbReference type="Proteomes" id="UP000275436"/>
    </source>
</evidence>
<gene>
    <name evidence="2" type="ORF">DNR46_28925</name>
</gene>
<protein>
    <recommendedName>
        <fullName evidence="4">Ribbon-helix-helix protein, CopG family</fullName>
    </recommendedName>
</protein>
<organism evidence="2 3">
    <name type="scientific">Mesorhizobium japonicum</name>
    <dbReference type="NCBI Taxonomy" id="2066070"/>
    <lineage>
        <taxon>Bacteria</taxon>
        <taxon>Pseudomonadati</taxon>
        <taxon>Pseudomonadota</taxon>
        <taxon>Alphaproteobacteria</taxon>
        <taxon>Hyphomicrobiales</taxon>
        <taxon>Phyllobacteriaceae</taxon>
        <taxon>Mesorhizobium</taxon>
    </lineage>
</organism>
<comment type="caution">
    <text evidence="2">The sequence shown here is derived from an EMBL/GenBank/DDBJ whole genome shotgun (WGS) entry which is preliminary data.</text>
</comment>
<dbReference type="Proteomes" id="UP000275436">
    <property type="component" value="Unassembled WGS sequence"/>
</dbReference>
<proteinExistence type="predicted"/>